<organism evidence="1 2">
    <name type="scientific">Lysobacter capsici AZ78</name>
    <dbReference type="NCBI Taxonomy" id="1444315"/>
    <lineage>
        <taxon>Bacteria</taxon>
        <taxon>Pseudomonadati</taxon>
        <taxon>Pseudomonadota</taxon>
        <taxon>Gammaproteobacteria</taxon>
        <taxon>Lysobacterales</taxon>
        <taxon>Lysobacteraceae</taxon>
        <taxon>Lysobacter</taxon>
    </lineage>
</organism>
<comment type="caution">
    <text evidence="1">The sequence shown here is derived from an EMBL/GenBank/DDBJ whole genome shotgun (WGS) entry which is preliminary data.</text>
</comment>
<gene>
    <name evidence="1" type="ORF">AZ78_0497</name>
</gene>
<dbReference type="Proteomes" id="UP000023435">
    <property type="component" value="Unassembled WGS sequence"/>
</dbReference>
<evidence type="ECO:0000313" key="1">
    <source>
        <dbReference type="EMBL" id="KWS02951.1"/>
    </source>
</evidence>
<dbReference type="EMBL" id="JAJA02000001">
    <property type="protein sequence ID" value="KWS02951.1"/>
    <property type="molecule type" value="Genomic_DNA"/>
</dbReference>
<proteinExistence type="predicted"/>
<sequence>MASPSAAPGWRIGGVSLRRRAHRPACIRLIREIRIKLTREARLRCPYYRTVMHGQCSEDRVNVAWWLGQRATCSGRARP</sequence>
<protein>
    <submittedName>
        <fullName evidence="1">Uncharacterized protein</fullName>
    </submittedName>
</protein>
<name>A0A108U5J6_9GAMM</name>
<accession>A0A108U5J6</accession>
<keyword evidence="2" id="KW-1185">Reference proteome</keyword>
<evidence type="ECO:0000313" key="2">
    <source>
        <dbReference type="Proteomes" id="UP000023435"/>
    </source>
</evidence>
<reference evidence="1 2" key="1">
    <citation type="journal article" date="2014" name="Genome Announc.">
        <title>Draft Genome Sequence of Lysobacter capsici AZ78, a Bacterium Antagonistic to Plant-Pathogenic Oomycetes.</title>
        <authorList>
            <person name="Puopolo G."/>
            <person name="Sonego P."/>
            <person name="Engelen K."/>
            <person name="Pertot I."/>
        </authorList>
    </citation>
    <scope>NUCLEOTIDE SEQUENCE [LARGE SCALE GENOMIC DNA]</scope>
    <source>
        <strain evidence="1 2">AZ78</strain>
    </source>
</reference>
<dbReference type="AlphaFoldDB" id="A0A108U5J6"/>